<dbReference type="SUPFAM" id="SSF53335">
    <property type="entry name" value="S-adenosyl-L-methionine-dependent methyltransferases"/>
    <property type="match status" value="1"/>
</dbReference>
<dbReference type="InterPro" id="IPR013216">
    <property type="entry name" value="Methyltransf_11"/>
</dbReference>
<reference evidence="2 3" key="1">
    <citation type="journal article" date="2015" name="Nature">
        <title>rRNA introns, odd ribosomes, and small enigmatic genomes across a large radiation of phyla.</title>
        <authorList>
            <person name="Brown C.T."/>
            <person name="Hug L.A."/>
            <person name="Thomas B.C."/>
            <person name="Sharon I."/>
            <person name="Castelle C.J."/>
            <person name="Singh A."/>
            <person name="Wilkins M.J."/>
            <person name="Williams K.H."/>
            <person name="Banfield J.F."/>
        </authorList>
    </citation>
    <scope>NUCLEOTIDE SEQUENCE [LARGE SCALE GENOMIC DNA]</scope>
</reference>
<dbReference type="InterPro" id="IPR029063">
    <property type="entry name" value="SAM-dependent_MTases_sf"/>
</dbReference>
<proteinExistence type="predicted"/>
<accession>A0A0G1D2G9</accession>
<feature type="domain" description="Methyltransferase type 11" evidence="1">
    <location>
        <begin position="46"/>
        <end position="132"/>
    </location>
</feature>
<dbReference type="Pfam" id="PF08241">
    <property type="entry name" value="Methyltransf_11"/>
    <property type="match status" value="1"/>
</dbReference>
<gene>
    <name evidence="2" type="ORF">UV68_C0052G0004</name>
</gene>
<evidence type="ECO:0000259" key="1">
    <source>
        <dbReference type="Pfam" id="PF08241"/>
    </source>
</evidence>
<dbReference type="CDD" id="cd02440">
    <property type="entry name" value="AdoMet_MTases"/>
    <property type="match status" value="1"/>
</dbReference>
<sequence length="228" mass="25616">MLNSPEAQLGIGQYSERSDRIPAGGFVDVYIEILSKYPESQGKRVLELGAGPGSVMPHLRNKFGEKVFGMEIWERMLRNKKIRAGMLAGEVLPLPVAPNSVDVVVCLHPFEPDDLEDILKELERILTNGGEVTLVIPTPDVKADRLGDHVEKLRRCAGVERLLETWKDKEGEKARVIWNKIQKGWAKEEVQIAKLLEIVEARTVSEPESAKSAWMVTMRKKSVIKIPK</sequence>
<comment type="caution">
    <text evidence="2">The sequence shown here is derived from an EMBL/GenBank/DDBJ whole genome shotgun (WGS) entry which is preliminary data.</text>
</comment>
<dbReference type="Proteomes" id="UP000033980">
    <property type="component" value="Unassembled WGS sequence"/>
</dbReference>
<evidence type="ECO:0000313" key="2">
    <source>
        <dbReference type="EMBL" id="KKS92085.1"/>
    </source>
</evidence>
<dbReference type="Gene3D" id="3.40.50.150">
    <property type="entry name" value="Vaccinia Virus protein VP39"/>
    <property type="match status" value="1"/>
</dbReference>
<dbReference type="EMBL" id="LCFK01000052">
    <property type="protein sequence ID" value="KKS92085.1"/>
    <property type="molecule type" value="Genomic_DNA"/>
</dbReference>
<dbReference type="GO" id="GO:0008757">
    <property type="term" value="F:S-adenosylmethionine-dependent methyltransferase activity"/>
    <property type="evidence" value="ECO:0007669"/>
    <property type="project" value="InterPro"/>
</dbReference>
<name>A0A0G1D2G9_9BACT</name>
<dbReference type="AlphaFoldDB" id="A0A0G1D2G9"/>
<evidence type="ECO:0000313" key="3">
    <source>
        <dbReference type="Proteomes" id="UP000033980"/>
    </source>
</evidence>
<organism evidence="2 3">
    <name type="scientific">Candidatus Collierbacteria bacterium GW2011_GWC2_43_12</name>
    <dbReference type="NCBI Taxonomy" id="1618390"/>
    <lineage>
        <taxon>Bacteria</taxon>
        <taxon>Candidatus Collieribacteriota</taxon>
    </lineage>
</organism>
<protein>
    <recommendedName>
        <fullName evidence="1">Methyltransferase type 11 domain-containing protein</fullName>
    </recommendedName>
</protein>